<dbReference type="SUPFAM" id="SSF69593">
    <property type="entry name" value="Glycerol-3-phosphate (1)-acyltransferase"/>
    <property type="match status" value="1"/>
</dbReference>
<comment type="caution">
    <text evidence="6">The sequence shown here is derived from an EMBL/GenBank/DDBJ whole genome shotgun (WGS) entry which is preliminary data.</text>
</comment>
<dbReference type="SMART" id="SM00563">
    <property type="entry name" value="PlsC"/>
    <property type="match status" value="1"/>
</dbReference>
<protein>
    <submittedName>
        <fullName evidence="6">1-acyl-sn-glycerol-3-phosphate acyltransferase</fullName>
        <ecNumber evidence="6">2.3.1.51</ecNumber>
    </submittedName>
</protein>
<evidence type="ECO:0000259" key="5">
    <source>
        <dbReference type="SMART" id="SM00563"/>
    </source>
</evidence>
<dbReference type="RefSeq" id="WP_213040699.1">
    <property type="nucleotide sequence ID" value="NZ_CAJNBJ010000001.1"/>
</dbReference>
<dbReference type="Pfam" id="PF01553">
    <property type="entry name" value="Acyltransferase"/>
    <property type="match status" value="1"/>
</dbReference>
<evidence type="ECO:0000256" key="1">
    <source>
        <dbReference type="ARBA" id="ARBA00005189"/>
    </source>
</evidence>
<comment type="pathway">
    <text evidence="1">Lipid metabolism.</text>
</comment>
<evidence type="ECO:0000256" key="3">
    <source>
        <dbReference type="ARBA" id="ARBA00023315"/>
    </source>
</evidence>
<name>A0ABM8QLY6_9BACT</name>
<feature type="region of interest" description="Disordered" evidence="4">
    <location>
        <begin position="201"/>
        <end position="231"/>
    </location>
</feature>
<keyword evidence="2 6" id="KW-0808">Transferase</keyword>
<sequence>MSSALYALLWVLSRAIGWVCFRYRTVGTVPRQGGLLIASNHASYLDIPLLGCGVPRRVWYMGRHDLFPIPLLNGLLQALGWIPLRIGRLDREAFSKAVSLVQEGKAVAIFPEGGRTMTGALKPGKPGIGVIVSQTGCRVVPAHIGGTFEVLPPGAKWPRFRRVTVAYGDPLDFSQDATRLEGKAFYQHVSRTVMAKIAELGQVPNPGDGQAQAGASHRSAATPTAQSCNAE</sequence>
<keyword evidence="7" id="KW-1185">Reference proteome</keyword>
<evidence type="ECO:0000313" key="7">
    <source>
        <dbReference type="Proteomes" id="UP000675880"/>
    </source>
</evidence>
<evidence type="ECO:0000256" key="4">
    <source>
        <dbReference type="SAM" id="MobiDB-lite"/>
    </source>
</evidence>
<dbReference type="CDD" id="cd07989">
    <property type="entry name" value="LPLAT_AGPAT-like"/>
    <property type="match status" value="1"/>
</dbReference>
<dbReference type="Proteomes" id="UP000675880">
    <property type="component" value="Unassembled WGS sequence"/>
</dbReference>
<dbReference type="EC" id="2.3.1.51" evidence="6"/>
<dbReference type="InterPro" id="IPR002123">
    <property type="entry name" value="Plipid/glycerol_acylTrfase"/>
</dbReference>
<keyword evidence="3 6" id="KW-0012">Acyltransferase</keyword>
<proteinExistence type="predicted"/>
<feature type="compositionally biased region" description="Polar residues" evidence="4">
    <location>
        <begin position="219"/>
        <end position="231"/>
    </location>
</feature>
<gene>
    <name evidence="6" type="ORF">NSPZN2_10880</name>
</gene>
<dbReference type="GO" id="GO:0003841">
    <property type="term" value="F:1-acylglycerol-3-phosphate O-acyltransferase activity"/>
    <property type="evidence" value="ECO:0007669"/>
    <property type="project" value="UniProtKB-EC"/>
</dbReference>
<organism evidence="6 7">
    <name type="scientific">Nitrospira defluvii</name>
    <dbReference type="NCBI Taxonomy" id="330214"/>
    <lineage>
        <taxon>Bacteria</taxon>
        <taxon>Pseudomonadati</taxon>
        <taxon>Nitrospirota</taxon>
        <taxon>Nitrospiria</taxon>
        <taxon>Nitrospirales</taxon>
        <taxon>Nitrospiraceae</taxon>
        <taxon>Nitrospira</taxon>
    </lineage>
</organism>
<evidence type="ECO:0000313" key="6">
    <source>
        <dbReference type="EMBL" id="CAE6704061.1"/>
    </source>
</evidence>
<accession>A0ABM8QLY6</accession>
<dbReference type="PANTHER" id="PTHR10434">
    <property type="entry name" value="1-ACYL-SN-GLYCEROL-3-PHOSPHATE ACYLTRANSFERASE"/>
    <property type="match status" value="1"/>
</dbReference>
<feature type="domain" description="Phospholipid/glycerol acyltransferase" evidence="5">
    <location>
        <begin position="35"/>
        <end position="147"/>
    </location>
</feature>
<reference evidence="6 7" key="1">
    <citation type="submission" date="2021-02" db="EMBL/GenBank/DDBJ databases">
        <authorList>
            <person name="Han P."/>
        </authorList>
    </citation>
    <scope>NUCLEOTIDE SEQUENCE [LARGE SCALE GENOMIC DNA]</scope>
    <source>
        <strain evidence="6">Candidatus Nitrospira sp. ZN2</strain>
    </source>
</reference>
<dbReference type="PANTHER" id="PTHR10434:SF11">
    <property type="entry name" value="1-ACYL-SN-GLYCEROL-3-PHOSPHATE ACYLTRANSFERASE"/>
    <property type="match status" value="1"/>
</dbReference>
<evidence type="ECO:0000256" key="2">
    <source>
        <dbReference type="ARBA" id="ARBA00022679"/>
    </source>
</evidence>
<dbReference type="EMBL" id="CAJNBJ010000001">
    <property type="protein sequence ID" value="CAE6704061.1"/>
    <property type="molecule type" value="Genomic_DNA"/>
</dbReference>